<dbReference type="PANTHER" id="PTHR36887">
    <property type="entry name" value="OS01G0532300 PROTEIN"/>
    <property type="match status" value="1"/>
</dbReference>
<accession>A0A0C9RNZ5</accession>
<dbReference type="Pfam" id="PF14364">
    <property type="entry name" value="DUF4408"/>
    <property type="match status" value="1"/>
</dbReference>
<evidence type="ECO:0000256" key="2">
    <source>
        <dbReference type="SAM" id="Phobius"/>
    </source>
</evidence>
<feature type="region of interest" description="Disordered" evidence="1">
    <location>
        <begin position="138"/>
        <end position="173"/>
    </location>
</feature>
<keyword evidence="2" id="KW-0472">Membrane</keyword>
<dbReference type="InterPro" id="IPR008480">
    <property type="entry name" value="DUF761_pln"/>
</dbReference>
<feature type="transmembrane region" description="Helical" evidence="2">
    <location>
        <begin position="26"/>
        <end position="49"/>
    </location>
</feature>
<feature type="domain" description="DUF4408" evidence="3">
    <location>
        <begin position="65"/>
        <end position="95"/>
    </location>
</feature>
<organism evidence="4">
    <name type="scientific">Wollemia nobilis</name>
    <dbReference type="NCBI Taxonomy" id="56998"/>
    <lineage>
        <taxon>Eukaryota</taxon>
        <taxon>Viridiplantae</taxon>
        <taxon>Streptophyta</taxon>
        <taxon>Embryophyta</taxon>
        <taxon>Tracheophyta</taxon>
        <taxon>Spermatophyta</taxon>
        <taxon>Pinopsida</taxon>
        <taxon>Pinidae</taxon>
        <taxon>Conifers II</taxon>
        <taxon>Araucariales</taxon>
        <taxon>Araucariaceae</taxon>
        <taxon>Wollemia</taxon>
    </lineage>
</organism>
<evidence type="ECO:0000313" key="4">
    <source>
        <dbReference type="EMBL" id="JAG88556.1"/>
    </source>
</evidence>
<keyword evidence="2" id="KW-0812">Transmembrane</keyword>
<reference evidence="4" key="1">
    <citation type="submission" date="2015-02" db="EMBL/GenBank/DDBJ databases">
        <title>A transcriptome of Wollemia nobilis - a relic of Gondwana.</title>
        <authorList>
            <person name="Chia J.Y."/>
            <person name="Leong Y.S."/>
            <person name="Abdul Karim S."/>
            <person name="Wan Azmi N."/>
            <person name="Hercus R."/>
            <person name="Croft L."/>
        </authorList>
    </citation>
    <scope>NUCLEOTIDE SEQUENCE</scope>
    <source>
        <strain evidence="4">MaeBrown</strain>
        <tissue evidence="4">Leaf</tissue>
    </source>
</reference>
<proteinExistence type="predicted"/>
<dbReference type="AlphaFoldDB" id="A0A0C9RNZ5"/>
<dbReference type="PANTHER" id="PTHR36887:SF1">
    <property type="entry name" value="OS01G0532300 PROTEIN"/>
    <property type="match status" value="1"/>
</dbReference>
<dbReference type="InterPro" id="IPR025520">
    <property type="entry name" value="DUF4408"/>
</dbReference>
<evidence type="ECO:0000259" key="3">
    <source>
        <dbReference type="Pfam" id="PF14364"/>
    </source>
</evidence>
<evidence type="ECO:0000256" key="1">
    <source>
        <dbReference type="SAM" id="MobiDB-lite"/>
    </source>
</evidence>
<keyword evidence="2" id="KW-1133">Transmembrane helix</keyword>
<sequence>MYESSGDLLMSQAQLRERSCARWRTLRLVLVTSTVVIFTIPVALLPFAMRQVQPTAEFVFLVIAPSLWNSVSTWISPPCLYVVLNIVILTLGVKSGALRSSVSDAESCCTCLITPEAEAEHKADIKSGLTIATEIITSQENTTESRAEEVSVPPKDSNPALADEAQKPQSVLSSSLKPASVLYCKQPRSTLLRRSETTTKLSNLSRESRERRQISSVLAPMPDKISVKETAPVASRGLVVFEICAADEGEAAGDNYVVDEVIHRDEGILSSDELYAKAESFIGNFYRELKMQREDSWKRLCAIYRQSC</sequence>
<name>A0A0C9RNZ5_9CONI</name>
<dbReference type="EMBL" id="GCHU01007210">
    <property type="protein sequence ID" value="JAG88556.1"/>
    <property type="molecule type" value="Transcribed_RNA"/>
</dbReference>
<protein>
    <submittedName>
        <fullName evidence="4">TSA: Wollemia nobilis Ref_Wollemi_Transcript_7256_1416 transcribed RNA sequence</fullName>
    </submittedName>
</protein>
<feature type="transmembrane region" description="Helical" evidence="2">
    <location>
        <begin position="74"/>
        <end position="93"/>
    </location>
</feature>
<dbReference type="Pfam" id="PF05553">
    <property type="entry name" value="DUF761"/>
    <property type="match status" value="1"/>
</dbReference>